<comment type="similarity">
    <text evidence="2 4">Belongs to the SspH family.</text>
</comment>
<evidence type="ECO:0000313" key="5">
    <source>
        <dbReference type="EMBL" id="TXC92168.1"/>
    </source>
</evidence>
<evidence type="ECO:0000256" key="2">
    <source>
        <dbReference type="ARBA" id="ARBA00006573"/>
    </source>
</evidence>
<dbReference type="GO" id="GO:0030435">
    <property type="term" value="P:sporulation resulting in formation of a cellular spore"/>
    <property type="evidence" value="ECO:0007669"/>
    <property type="project" value="UniProtKB-KW"/>
</dbReference>
<comment type="caution">
    <text evidence="5">The sequence shown here is derived from an EMBL/GenBank/DDBJ whole genome shotgun (WGS) entry which is preliminary data.</text>
</comment>
<accession>A0A5C6W331</accession>
<dbReference type="Pfam" id="PF08141">
    <property type="entry name" value="SspH"/>
    <property type="match status" value="1"/>
</dbReference>
<dbReference type="Proteomes" id="UP000321363">
    <property type="component" value="Unassembled WGS sequence"/>
</dbReference>
<protein>
    <recommendedName>
        <fullName evidence="4">Small, acid-soluble spore protein H</fullName>
        <shortName evidence="4">SASP H</shortName>
    </recommendedName>
</protein>
<evidence type="ECO:0000256" key="1">
    <source>
        <dbReference type="ARBA" id="ARBA00004288"/>
    </source>
</evidence>
<proteinExistence type="evidence at transcript level"/>
<dbReference type="InterPro" id="IPR012610">
    <property type="entry name" value="SASP_SspH"/>
</dbReference>
<keyword evidence="3 4" id="KW-0749">Sporulation</keyword>
<comment type="induction">
    <text evidence="4">Expressed only in the forespore compartment of sporulating cells.</text>
</comment>
<dbReference type="HAMAP" id="MF_00667">
    <property type="entry name" value="SspH"/>
    <property type="match status" value="1"/>
</dbReference>
<dbReference type="RefSeq" id="WP_146947007.1">
    <property type="nucleotide sequence ID" value="NZ_VOQF01000003.1"/>
</dbReference>
<dbReference type="EMBL" id="VOQF01000003">
    <property type="protein sequence ID" value="TXC92168.1"/>
    <property type="molecule type" value="Genomic_DNA"/>
</dbReference>
<dbReference type="GO" id="GO:0030436">
    <property type="term" value="P:asexual sporulation"/>
    <property type="evidence" value="ECO:0007669"/>
    <property type="project" value="UniProtKB-UniRule"/>
</dbReference>
<evidence type="ECO:0000256" key="3">
    <source>
        <dbReference type="ARBA" id="ARBA00022969"/>
    </source>
</evidence>
<dbReference type="GO" id="GO:0042601">
    <property type="term" value="C:endospore-forming forespore"/>
    <property type="evidence" value="ECO:0007669"/>
    <property type="project" value="InterPro"/>
</dbReference>
<dbReference type="NCBIfam" id="TIGR02861">
    <property type="entry name" value="SASP_H"/>
    <property type="match status" value="1"/>
</dbReference>
<dbReference type="OrthoDB" id="1683648at2"/>
<evidence type="ECO:0000313" key="6">
    <source>
        <dbReference type="Proteomes" id="UP000321363"/>
    </source>
</evidence>
<evidence type="ECO:0000256" key="4">
    <source>
        <dbReference type="HAMAP-Rule" id="MF_00667"/>
    </source>
</evidence>
<keyword evidence="6" id="KW-1185">Reference proteome</keyword>
<sequence>MNVYRAKEIAQMGEMVNVQYGGESIYIQSVNEIQETARIFPINNPQAEQSVPVANLIES</sequence>
<reference evidence="5 6" key="1">
    <citation type="journal article" date="2005" name="Int. J. Syst. Evol. Microbiol.">
        <title>Bacillus litoralis sp. nov., isolated from a tidal flat of the Yellow Sea in Korea.</title>
        <authorList>
            <person name="Yoon J.H."/>
            <person name="Oh T.K."/>
        </authorList>
    </citation>
    <scope>NUCLEOTIDE SEQUENCE [LARGE SCALE GENOMIC DNA]</scope>
    <source>
        <strain evidence="5 6">SW-211</strain>
    </source>
</reference>
<dbReference type="AlphaFoldDB" id="A0A5C6W331"/>
<comment type="subcellular location">
    <subcellularLocation>
        <location evidence="1 4">Spore core</location>
    </subcellularLocation>
</comment>
<gene>
    <name evidence="4" type="primary">sspH</name>
    <name evidence="5" type="ORF">FS935_07240</name>
</gene>
<organism evidence="5 6">
    <name type="scientific">Metabacillus litoralis</name>
    <dbReference type="NCBI Taxonomy" id="152268"/>
    <lineage>
        <taxon>Bacteria</taxon>
        <taxon>Bacillati</taxon>
        <taxon>Bacillota</taxon>
        <taxon>Bacilli</taxon>
        <taxon>Bacillales</taxon>
        <taxon>Bacillaceae</taxon>
        <taxon>Metabacillus</taxon>
    </lineage>
</organism>
<name>A0A5C6W331_9BACI</name>